<evidence type="ECO:0000313" key="1">
    <source>
        <dbReference type="EMBL" id="PDO10005.1"/>
    </source>
</evidence>
<proteinExistence type="predicted"/>
<dbReference type="AlphaFoldDB" id="A0A2A6DZ47"/>
<dbReference type="EMBL" id="MOXJ01000022">
    <property type="protein sequence ID" value="PDO10005.1"/>
    <property type="molecule type" value="Genomic_DNA"/>
</dbReference>
<organism evidence="1 2">
    <name type="scientific">Candidatus Reconcilbacillus cellulovorans</name>
    <dbReference type="NCBI Taxonomy" id="1906605"/>
    <lineage>
        <taxon>Bacteria</taxon>
        <taxon>Bacillati</taxon>
        <taxon>Bacillota</taxon>
        <taxon>Bacilli</taxon>
        <taxon>Bacillales</taxon>
        <taxon>Paenibacillaceae</taxon>
        <taxon>Candidatus Reconcilbacillus</taxon>
    </lineage>
</organism>
<sequence length="229" mass="25139">MLRIGRAAAGISYGIPVGAVVPLGFEAYVRVFHPAEGGEDGGEPIFWSEVAEWAGRRVHPLMQWEAISRPAPGFGAGPKPWKEDPPVGRCPDDTLAALAEHLERFTETPETTWVCVWDGFTSVGPLIRHAPRVRLPGRTYALLRAPLDVVAEGIVRGGVWTPGPNLWWPDDRAWCVATEVDFRWTFVAGSRGLIASIAGDTRLEALETRPEHRCDVGSDMINVLNDESH</sequence>
<evidence type="ECO:0000313" key="2">
    <source>
        <dbReference type="Proteomes" id="UP000243688"/>
    </source>
</evidence>
<protein>
    <submittedName>
        <fullName evidence="1">Uncharacterized protein</fullName>
    </submittedName>
</protein>
<gene>
    <name evidence="1" type="ORF">BLM47_09665</name>
</gene>
<name>A0A2A6DZ47_9BACL</name>
<reference evidence="1 2" key="1">
    <citation type="submission" date="2016-12" db="EMBL/GenBank/DDBJ databases">
        <title>Candidatus Reconcilibacillus cellulovorans genome.</title>
        <authorList>
            <person name="Kolinko S."/>
            <person name="Wu Y.-W."/>
            <person name="Tachea F."/>
            <person name="Denzel E."/>
            <person name="Hiras J."/>
            <person name="Baecker N."/>
            <person name="Chan L.J."/>
            <person name="Eichorst S.A."/>
            <person name="Frey D."/>
            <person name="Adams P.D."/>
            <person name="Pray T."/>
            <person name="Tanjore D."/>
            <person name="Petzold C.J."/>
            <person name="Gladden J.M."/>
            <person name="Simmons B.A."/>
            <person name="Singer S.W."/>
        </authorList>
    </citation>
    <scope>NUCLEOTIDE SEQUENCE [LARGE SCALE GENOMIC DNA]</scope>
    <source>
        <strain evidence="1">JTherm</strain>
    </source>
</reference>
<dbReference type="Proteomes" id="UP000243688">
    <property type="component" value="Unassembled WGS sequence"/>
</dbReference>
<comment type="caution">
    <text evidence="1">The sequence shown here is derived from an EMBL/GenBank/DDBJ whole genome shotgun (WGS) entry which is preliminary data.</text>
</comment>
<accession>A0A2A6DZ47</accession>